<dbReference type="VEuPathDB" id="FungiDB:SCHCODRAFT_01153557"/>
<dbReference type="HOGENOM" id="CLU_437520_0_0_1"/>
<dbReference type="InParanoid" id="D8QI10"/>
<evidence type="ECO:0000259" key="5">
    <source>
        <dbReference type="PROSITE" id="PS50865"/>
    </source>
</evidence>
<name>D8QI10_SCHCM</name>
<keyword evidence="7" id="KW-1185">Reference proteome</keyword>
<sequence>MGVQDGAYSLPTSAQPWWYPPASLQEERIRELYNTLQLIELYRESSTSQTTFDISQHVKTAKRLLRARPLHIVLDSPPEDCPFEVYASSPSGKRILAALITLRLLHQTVTLTRGECDKLWSFDDTVWPQLLRWSDYLLPFYGDRIFDPLLQIQDPAVKPIVLNAVIGIFASIVDHSQANTRAQFLSNSSRALHTLICLWSHWPKIVTAHHISIATVVQCSLLFSAAWIAFDRSTADHLIGTEILRIARYDARKVLRNCGAHLRVLMRASKCVPGGTYMLRQQAEFLKALLREYVIGPRTLPTSFVSALVGALEDSLNDTPIHADVVNRIIEVFFTLCARSDYAVVRVLEYGIFPLIIRVRRMPRDCSGWSSVPVGSLLKSCDLLICVLGRTLCLPRAVKGFHAAQAKYALRMTNVALQSDEQALIELAEERYELLLRAESQWPTIYRCCNPKCTAVGEVALKSCSCAAVLYCTQSCQRAHWAEHRKRCEQDQQRRNETLHTTRAKDVYFFAVIAHAYIEENYDVILSRLCPDGRPLEYAGIVVSLDLSGVSGVRCEDVSGGYHAKDDPCPHPSITLIVHYEQSDGGHDRVCLLTPRAAPWRRARDFLTIMDMFYDSPSPLRATTR</sequence>
<evidence type="ECO:0000256" key="4">
    <source>
        <dbReference type="PROSITE-ProRule" id="PRU00134"/>
    </source>
</evidence>
<reference evidence="6 7" key="1">
    <citation type="journal article" date="2010" name="Nat. Biotechnol.">
        <title>Genome sequence of the model mushroom Schizophyllum commune.</title>
        <authorList>
            <person name="Ohm R.A."/>
            <person name="de Jong J.F."/>
            <person name="Lugones L.G."/>
            <person name="Aerts A."/>
            <person name="Kothe E."/>
            <person name="Stajich J.E."/>
            <person name="de Vries R.P."/>
            <person name="Record E."/>
            <person name="Levasseur A."/>
            <person name="Baker S.E."/>
            <person name="Bartholomew K.A."/>
            <person name="Coutinho P.M."/>
            <person name="Erdmann S."/>
            <person name="Fowler T.J."/>
            <person name="Gathman A.C."/>
            <person name="Lombard V."/>
            <person name="Henrissat B."/>
            <person name="Knabe N."/>
            <person name="Kuees U."/>
            <person name="Lilly W.W."/>
            <person name="Lindquist E."/>
            <person name="Lucas S."/>
            <person name="Magnuson J.K."/>
            <person name="Piumi F."/>
            <person name="Raudaskoski M."/>
            <person name="Salamov A."/>
            <person name="Schmutz J."/>
            <person name="Schwarze F.W.M.R."/>
            <person name="vanKuyk P.A."/>
            <person name="Horton J.S."/>
            <person name="Grigoriev I.V."/>
            <person name="Woesten H.A.B."/>
        </authorList>
    </citation>
    <scope>NUCLEOTIDE SEQUENCE [LARGE SCALE GENOMIC DNA]</scope>
    <source>
        <strain evidence="7">H4-8 / FGSC 9210</strain>
    </source>
</reference>
<dbReference type="Gene3D" id="6.10.140.2220">
    <property type="match status" value="1"/>
</dbReference>
<dbReference type="SUPFAM" id="SSF144232">
    <property type="entry name" value="HIT/MYND zinc finger-like"/>
    <property type="match status" value="1"/>
</dbReference>
<protein>
    <recommendedName>
        <fullName evidence="5">MYND-type domain-containing protein</fullName>
    </recommendedName>
</protein>
<evidence type="ECO:0000313" key="6">
    <source>
        <dbReference type="EMBL" id="EFI92777.1"/>
    </source>
</evidence>
<keyword evidence="2 4" id="KW-0863">Zinc-finger</keyword>
<dbReference type="InterPro" id="IPR002893">
    <property type="entry name" value="Znf_MYND"/>
</dbReference>
<dbReference type="EMBL" id="GL377312">
    <property type="protein sequence ID" value="EFI92777.1"/>
    <property type="molecule type" value="Genomic_DNA"/>
</dbReference>
<organism evidence="7">
    <name type="scientific">Schizophyllum commune (strain H4-8 / FGSC 9210)</name>
    <name type="common">Split gill fungus</name>
    <dbReference type="NCBI Taxonomy" id="578458"/>
    <lineage>
        <taxon>Eukaryota</taxon>
        <taxon>Fungi</taxon>
        <taxon>Dikarya</taxon>
        <taxon>Basidiomycota</taxon>
        <taxon>Agaricomycotina</taxon>
        <taxon>Agaricomycetes</taxon>
        <taxon>Agaricomycetidae</taxon>
        <taxon>Agaricales</taxon>
        <taxon>Schizophyllaceae</taxon>
        <taxon>Schizophyllum</taxon>
    </lineage>
</organism>
<dbReference type="Proteomes" id="UP000007431">
    <property type="component" value="Unassembled WGS sequence"/>
</dbReference>
<evidence type="ECO:0000256" key="2">
    <source>
        <dbReference type="ARBA" id="ARBA00022771"/>
    </source>
</evidence>
<gene>
    <name evidence="6" type="ORF">SCHCODRAFT_113503</name>
</gene>
<keyword evidence="3" id="KW-0862">Zinc</keyword>
<accession>D8QI10</accession>
<dbReference type="PROSITE" id="PS50865">
    <property type="entry name" value="ZF_MYND_2"/>
    <property type="match status" value="1"/>
</dbReference>
<dbReference type="GO" id="GO:0008270">
    <property type="term" value="F:zinc ion binding"/>
    <property type="evidence" value="ECO:0007669"/>
    <property type="project" value="UniProtKB-KW"/>
</dbReference>
<evidence type="ECO:0000256" key="3">
    <source>
        <dbReference type="ARBA" id="ARBA00022833"/>
    </source>
</evidence>
<feature type="non-terminal residue" evidence="6">
    <location>
        <position position="625"/>
    </location>
</feature>
<dbReference type="AlphaFoldDB" id="D8QI10"/>
<evidence type="ECO:0000256" key="1">
    <source>
        <dbReference type="ARBA" id="ARBA00022723"/>
    </source>
</evidence>
<keyword evidence="1" id="KW-0479">Metal-binding</keyword>
<evidence type="ECO:0000313" key="7">
    <source>
        <dbReference type="Proteomes" id="UP000007431"/>
    </source>
</evidence>
<dbReference type="Pfam" id="PF01753">
    <property type="entry name" value="zf-MYND"/>
    <property type="match status" value="1"/>
</dbReference>
<proteinExistence type="predicted"/>
<feature type="domain" description="MYND-type" evidence="5">
    <location>
        <begin position="453"/>
        <end position="488"/>
    </location>
</feature>